<dbReference type="EMBL" id="QVLV01000001">
    <property type="protein sequence ID" value="RGE65035.1"/>
    <property type="molecule type" value="Genomic_DNA"/>
</dbReference>
<dbReference type="InterPro" id="IPR050490">
    <property type="entry name" value="Bact_solute-bd_prot1"/>
</dbReference>
<evidence type="ECO:0000313" key="4">
    <source>
        <dbReference type="Proteomes" id="UP000260812"/>
    </source>
</evidence>
<feature type="chain" id="PRO_5038643160" evidence="2">
    <location>
        <begin position="21"/>
        <end position="536"/>
    </location>
</feature>
<accession>A0A3E3ID83</accession>
<evidence type="ECO:0000256" key="1">
    <source>
        <dbReference type="ARBA" id="ARBA00022729"/>
    </source>
</evidence>
<dbReference type="SUPFAM" id="SSF53850">
    <property type="entry name" value="Periplasmic binding protein-like II"/>
    <property type="match status" value="1"/>
</dbReference>
<name>A0A3E3ID83_9FIRM</name>
<comment type="caution">
    <text evidence="3">The sequence shown here is derived from an EMBL/GenBank/DDBJ whole genome shotgun (WGS) entry which is preliminary data.</text>
</comment>
<reference evidence="3" key="1">
    <citation type="submission" date="2018-08" db="EMBL/GenBank/DDBJ databases">
        <title>A genome reference for cultivated species of the human gut microbiota.</title>
        <authorList>
            <person name="Zou Y."/>
            <person name="Xue W."/>
            <person name="Luo G."/>
        </authorList>
    </citation>
    <scope>NUCLEOTIDE SEQUENCE [LARGE SCALE GENOMIC DNA]</scope>
    <source>
        <strain evidence="3">TF05-5AC</strain>
    </source>
</reference>
<dbReference type="AlphaFoldDB" id="A0A3E3ID83"/>
<dbReference type="PANTHER" id="PTHR43649">
    <property type="entry name" value="ARABINOSE-BINDING PROTEIN-RELATED"/>
    <property type="match status" value="1"/>
</dbReference>
<sequence>MKKKLVSCFLVMAMAVSTLAGCGAKNTNSSEASSVPAQEEALEFTGYPINTEQQLTLWTNQIKPSSTISNWKESPFHTGLAEKTGIDIDYTFPTSGTDEKQAFNLMLSNEELPDIIWYSFAADAESLLEDGIIRDLTDLLPKYAPNYWKFLQENPLYYKSMMTDSGKFFGFGFFREDLWQTAYAGPMVRKDWLDECGLPIPETIEDWEITLKAFKDKYDARLVFCNDGIMNPGLAGAFGAYGTSEMRLYIDEDGKVQLAQARDEWKNYISWLHKLNQEGLIDPDIVTIDGAGLKTKVTNDKCGITLYMMSTMDTFIQDAKANGSPAKWVGCPYPVMNKGDKPSAIFYEDPVVNTVAGISTNCPEEKVELALRWLDYPFSEEGFYYWNFGTEGDTYTMENGEAVFTDKITKNELGTGEAIKLYTGTYGWGLGVQALGMVRQKLNPEVVKAGDTWYEGNGDTCNWVYPNSVTMTPDEITESSTIYNAMSTYVKEMAIKFITGEESLDNWDNYINTLNDMGMEKMLEIRQAAYDRYLAR</sequence>
<dbReference type="PANTHER" id="PTHR43649:SF33">
    <property type="entry name" value="POLYGALACTURONAN_RHAMNOGALACTURONAN-BINDING PROTEIN YTCQ"/>
    <property type="match status" value="1"/>
</dbReference>
<dbReference type="RefSeq" id="WP_117543443.1">
    <property type="nucleotide sequence ID" value="NZ_JBKUNB010000013.1"/>
</dbReference>
<organism evidence="3 4">
    <name type="scientific">Eisenbergiella massiliensis</name>
    <dbReference type="NCBI Taxonomy" id="1720294"/>
    <lineage>
        <taxon>Bacteria</taxon>
        <taxon>Bacillati</taxon>
        <taxon>Bacillota</taxon>
        <taxon>Clostridia</taxon>
        <taxon>Lachnospirales</taxon>
        <taxon>Lachnospiraceae</taxon>
        <taxon>Eisenbergiella</taxon>
    </lineage>
</organism>
<dbReference type="Gene3D" id="3.40.190.10">
    <property type="entry name" value="Periplasmic binding protein-like II"/>
    <property type="match status" value="2"/>
</dbReference>
<keyword evidence="1 2" id="KW-0732">Signal</keyword>
<keyword evidence="4" id="KW-1185">Reference proteome</keyword>
<feature type="signal peptide" evidence="2">
    <location>
        <begin position="1"/>
        <end position="20"/>
    </location>
</feature>
<dbReference type="GeneID" id="97985594"/>
<protein>
    <submittedName>
        <fullName evidence="3">Extracellular solute-binding protein</fullName>
    </submittedName>
</protein>
<evidence type="ECO:0000313" key="3">
    <source>
        <dbReference type="EMBL" id="RGE65035.1"/>
    </source>
</evidence>
<evidence type="ECO:0000256" key="2">
    <source>
        <dbReference type="SAM" id="SignalP"/>
    </source>
</evidence>
<gene>
    <name evidence="3" type="ORF">DXC51_01520</name>
</gene>
<dbReference type="PROSITE" id="PS51257">
    <property type="entry name" value="PROKAR_LIPOPROTEIN"/>
    <property type="match status" value="1"/>
</dbReference>
<proteinExistence type="predicted"/>
<dbReference type="Proteomes" id="UP000260812">
    <property type="component" value="Unassembled WGS sequence"/>
</dbReference>